<keyword evidence="2" id="KW-1185">Reference proteome</keyword>
<name>A0A969PT61_9BACI</name>
<proteinExistence type="predicted"/>
<organism evidence="1 2">
    <name type="scientific">Alkalicoccus luteus</name>
    <dbReference type="NCBI Taxonomy" id="1237094"/>
    <lineage>
        <taxon>Bacteria</taxon>
        <taxon>Bacillati</taxon>
        <taxon>Bacillota</taxon>
        <taxon>Bacilli</taxon>
        <taxon>Bacillales</taxon>
        <taxon>Bacillaceae</taxon>
        <taxon>Alkalicoccus</taxon>
    </lineage>
</organism>
<protein>
    <submittedName>
        <fullName evidence="1">Uncharacterized protein</fullName>
    </submittedName>
</protein>
<dbReference type="EMBL" id="JAATHJ010000026">
    <property type="protein sequence ID" value="NJP38639.1"/>
    <property type="molecule type" value="Genomic_DNA"/>
</dbReference>
<dbReference type="AlphaFoldDB" id="A0A969PT61"/>
<reference evidence="1 2" key="1">
    <citation type="submission" date="2020-03" db="EMBL/GenBank/DDBJ databases">
        <title>Assessment of the enzymatic potential of alkaline-tolerant lipase obtained from Bacillus luteus H11 (technogenic soil) for the bioremediation of saline soils contaminated with petroleum substances.</title>
        <authorList>
            <person name="Kalwasinska A."/>
        </authorList>
    </citation>
    <scope>NUCLEOTIDE SEQUENCE [LARGE SCALE GENOMIC DNA]</scope>
    <source>
        <strain evidence="1 2">H11</strain>
    </source>
</reference>
<accession>A0A969PT61</accession>
<sequence length="20" mass="2083">MLEAVGAEANNQVLKAIALQ</sequence>
<gene>
    <name evidence="1" type="ORF">HCN83_13745</name>
</gene>
<evidence type="ECO:0000313" key="2">
    <source>
        <dbReference type="Proteomes" id="UP000752012"/>
    </source>
</evidence>
<comment type="caution">
    <text evidence="1">The sequence shown here is derived from an EMBL/GenBank/DDBJ whole genome shotgun (WGS) entry which is preliminary data.</text>
</comment>
<evidence type="ECO:0000313" key="1">
    <source>
        <dbReference type="EMBL" id="NJP38639.1"/>
    </source>
</evidence>
<dbReference type="Proteomes" id="UP000752012">
    <property type="component" value="Unassembled WGS sequence"/>
</dbReference>